<gene>
    <name evidence="2" type="ORF">PAHAL_1G204000</name>
</gene>
<evidence type="ECO:0000256" key="1">
    <source>
        <dbReference type="SAM" id="SignalP"/>
    </source>
</evidence>
<dbReference type="AlphaFoldDB" id="A0A2T8KVX6"/>
<dbReference type="Gramene" id="PVH66314">
    <property type="protein sequence ID" value="PVH66314"/>
    <property type="gene ID" value="PAHAL_1G204000"/>
</dbReference>
<evidence type="ECO:0000313" key="2">
    <source>
        <dbReference type="EMBL" id="PVH66314.1"/>
    </source>
</evidence>
<protein>
    <submittedName>
        <fullName evidence="2">Uncharacterized protein</fullName>
    </submittedName>
</protein>
<feature type="chain" id="PRO_5015482552" evidence="1">
    <location>
        <begin position="19"/>
        <end position="87"/>
    </location>
</feature>
<feature type="signal peptide" evidence="1">
    <location>
        <begin position="1"/>
        <end position="18"/>
    </location>
</feature>
<accession>A0A2T8KVX6</accession>
<reference evidence="2" key="1">
    <citation type="submission" date="2018-04" db="EMBL/GenBank/DDBJ databases">
        <title>WGS assembly of Panicum hallii.</title>
        <authorList>
            <person name="Lovell J."/>
            <person name="Jenkins J."/>
            <person name="Lowry D."/>
            <person name="Mamidi S."/>
            <person name="Sreedasyam A."/>
            <person name="Weng X."/>
            <person name="Barry K."/>
            <person name="Bonette J."/>
            <person name="Campitelli B."/>
            <person name="Daum C."/>
            <person name="Gordon S."/>
            <person name="Gould B."/>
            <person name="Lipzen A."/>
            <person name="Macqueen A."/>
            <person name="Palacio-Mejia J."/>
            <person name="Plott C."/>
            <person name="Shakirov E."/>
            <person name="Shu S."/>
            <person name="Yoshinaga Y."/>
            <person name="Zane M."/>
            <person name="Rokhsar D."/>
            <person name="Grimwood J."/>
            <person name="Schmutz J."/>
            <person name="Juenger T."/>
        </authorList>
    </citation>
    <scope>NUCLEOTIDE SEQUENCE [LARGE SCALE GENOMIC DNA]</scope>
    <source>
        <strain evidence="2">FIL2</strain>
    </source>
</reference>
<keyword evidence="1" id="KW-0732">Signal</keyword>
<organism evidence="2">
    <name type="scientific">Panicum hallii</name>
    <dbReference type="NCBI Taxonomy" id="206008"/>
    <lineage>
        <taxon>Eukaryota</taxon>
        <taxon>Viridiplantae</taxon>
        <taxon>Streptophyta</taxon>
        <taxon>Embryophyta</taxon>
        <taxon>Tracheophyta</taxon>
        <taxon>Spermatophyta</taxon>
        <taxon>Magnoliopsida</taxon>
        <taxon>Liliopsida</taxon>
        <taxon>Poales</taxon>
        <taxon>Poaceae</taxon>
        <taxon>PACMAD clade</taxon>
        <taxon>Panicoideae</taxon>
        <taxon>Panicodae</taxon>
        <taxon>Paniceae</taxon>
        <taxon>Panicinae</taxon>
        <taxon>Panicum</taxon>
        <taxon>Panicum sect. Panicum</taxon>
    </lineage>
</organism>
<dbReference type="Proteomes" id="UP000243499">
    <property type="component" value="Chromosome 1"/>
</dbReference>
<dbReference type="EMBL" id="CM008046">
    <property type="protein sequence ID" value="PVH66314.1"/>
    <property type="molecule type" value="Genomic_DNA"/>
</dbReference>
<sequence>MILKLFSFTIVWWMLWLSRNKKRMEKKFLKHPGDVLYSISLKMQKWGVLLKPAKRDRFDKLRKVMETWMKEFLKSRHGKETLDDFSL</sequence>
<name>A0A2T8KVX6_9POAL</name>
<proteinExistence type="predicted"/>